<dbReference type="GO" id="GO:0046872">
    <property type="term" value="F:metal ion binding"/>
    <property type="evidence" value="ECO:0007669"/>
    <property type="project" value="UniProtKB-KW"/>
</dbReference>
<sequence length="234" mass="25109">MDRRAFVKTCTLGAGLLAGGGLTLAGDVRVQAYQRVQLLAPDNMPLHAGELMSGEQYVFHYPFPATPCFLLDLGRQLPGRNGLVTETGSQYDWPGGVGPRASIVAYSAICAHKMAHPTRTISYISYRGPRNDTDPETGVISCCAENSLYDPAAGAAVLDGPAPQPLAAILLEHDPSDDTLYAVGTLGGEMFQRFFSEFGLRLSLENPSRDERMPLSEAVRVMPLADFSGNVVSC</sequence>
<keyword evidence="7" id="KW-1185">Reference proteome</keyword>
<dbReference type="Proteomes" id="UP000599523">
    <property type="component" value="Unassembled WGS sequence"/>
</dbReference>
<evidence type="ECO:0000256" key="1">
    <source>
        <dbReference type="ARBA" id="ARBA00022714"/>
    </source>
</evidence>
<gene>
    <name evidence="6" type="ORF">GPA21_05295</name>
</gene>
<dbReference type="InterPro" id="IPR017941">
    <property type="entry name" value="Rieske_2Fe-2S"/>
</dbReference>
<protein>
    <recommendedName>
        <fullName evidence="5">Rieske domain-containing protein</fullName>
    </recommendedName>
</protein>
<evidence type="ECO:0000313" key="7">
    <source>
        <dbReference type="Proteomes" id="UP000599523"/>
    </source>
</evidence>
<evidence type="ECO:0000256" key="3">
    <source>
        <dbReference type="ARBA" id="ARBA00023004"/>
    </source>
</evidence>
<evidence type="ECO:0000259" key="5">
    <source>
        <dbReference type="PROSITE" id="PS51296"/>
    </source>
</evidence>
<proteinExistence type="predicted"/>
<comment type="caution">
    <text evidence="6">The sequence shown here is derived from an EMBL/GenBank/DDBJ whole genome shotgun (WGS) entry which is preliminary data.</text>
</comment>
<keyword evidence="2" id="KW-0479">Metal-binding</keyword>
<keyword evidence="4" id="KW-0411">Iron-sulfur</keyword>
<organism evidence="6 7">
    <name type="scientific">Azoarcus taiwanensis</name>
    <dbReference type="NCBI Taxonomy" id="666964"/>
    <lineage>
        <taxon>Bacteria</taxon>
        <taxon>Pseudomonadati</taxon>
        <taxon>Pseudomonadota</taxon>
        <taxon>Betaproteobacteria</taxon>
        <taxon>Rhodocyclales</taxon>
        <taxon>Zoogloeaceae</taxon>
        <taxon>Azoarcus</taxon>
    </lineage>
</organism>
<feature type="domain" description="Rieske" evidence="5">
    <location>
        <begin position="68"/>
        <end position="180"/>
    </location>
</feature>
<reference evidence="6" key="1">
    <citation type="submission" date="2019-12" db="EMBL/GenBank/DDBJ databases">
        <title>Comparative genomics gives insights into the taxonomy of the Azoarcus-Aromatoleum group and reveals separate origins of nif in the plant-associated Azoarcus and non-plant-associated Aromatoleum sub-groups.</title>
        <authorList>
            <person name="Lafos M."/>
            <person name="Maluk M."/>
            <person name="Batista M."/>
            <person name="Junghare M."/>
            <person name="Carmona M."/>
            <person name="Faoro H."/>
            <person name="Cruz L.M."/>
            <person name="Battistoni F."/>
            <person name="De Souza E."/>
            <person name="Pedrosa F."/>
            <person name="Chen W.-M."/>
            <person name="Poole P.S."/>
            <person name="Dixon R.A."/>
            <person name="James E.K."/>
        </authorList>
    </citation>
    <scope>NUCLEOTIDE SEQUENCE</scope>
    <source>
        <strain evidence="6">NSC3</strain>
    </source>
</reference>
<evidence type="ECO:0000313" key="6">
    <source>
        <dbReference type="EMBL" id="NMG02383.1"/>
    </source>
</evidence>
<dbReference type="InterPro" id="IPR036922">
    <property type="entry name" value="Rieske_2Fe-2S_sf"/>
</dbReference>
<dbReference type="Gene3D" id="2.102.10.10">
    <property type="entry name" value="Rieske [2Fe-2S] iron-sulphur domain"/>
    <property type="match status" value="1"/>
</dbReference>
<keyword evidence="3" id="KW-0408">Iron</keyword>
<accession>A0A972F6L0</accession>
<dbReference type="PROSITE" id="PS51318">
    <property type="entry name" value="TAT"/>
    <property type="match status" value="1"/>
</dbReference>
<dbReference type="GO" id="GO:0051537">
    <property type="term" value="F:2 iron, 2 sulfur cluster binding"/>
    <property type="evidence" value="ECO:0007669"/>
    <property type="project" value="UniProtKB-KW"/>
</dbReference>
<dbReference type="SUPFAM" id="SSF50022">
    <property type="entry name" value="ISP domain"/>
    <property type="match status" value="1"/>
</dbReference>
<evidence type="ECO:0000256" key="2">
    <source>
        <dbReference type="ARBA" id="ARBA00022723"/>
    </source>
</evidence>
<keyword evidence="1" id="KW-0001">2Fe-2S</keyword>
<dbReference type="InterPro" id="IPR006311">
    <property type="entry name" value="TAT_signal"/>
</dbReference>
<evidence type="ECO:0000256" key="4">
    <source>
        <dbReference type="ARBA" id="ARBA00023014"/>
    </source>
</evidence>
<dbReference type="EMBL" id="WTVM01000021">
    <property type="protein sequence ID" value="NMG02383.1"/>
    <property type="molecule type" value="Genomic_DNA"/>
</dbReference>
<name>A0A972F6L0_9RHOO</name>
<dbReference type="PROSITE" id="PS51296">
    <property type="entry name" value="RIESKE"/>
    <property type="match status" value="1"/>
</dbReference>
<dbReference type="RefSeq" id="WP_168987169.1">
    <property type="nucleotide sequence ID" value="NZ_CAWPHM010000133.1"/>
</dbReference>
<dbReference type="AlphaFoldDB" id="A0A972F6L0"/>